<comment type="caution">
    <text evidence="1">The sequence shown here is derived from an EMBL/GenBank/DDBJ whole genome shotgun (WGS) entry which is preliminary data.</text>
</comment>
<proteinExistence type="predicted"/>
<accession>A0A232ELE9</accession>
<name>A0A232ELE9_9HYME</name>
<reference evidence="1 2" key="1">
    <citation type="journal article" date="2017" name="Curr. Biol.">
        <title>The Evolution of Venom by Co-option of Single-Copy Genes.</title>
        <authorList>
            <person name="Martinson E.O."/>
            <person name="Mrinalini"/>
            <person name="Kelkar Y.D."/>
            <person name="Chang C.H."/>
            <person name="Werren J.H."/>
        </authorList>
    </citation>
    <scope>NUCLEOTIDE SEQUENCE [LARGE SCALE GENOMIC DNA]</scope>
    <source>
        <strain evidence="1 2">Alberta</strain>
        <tissue evidence="1">Whole body</tissue>
    </source>
</reference>
<keyword evidence="2" id="KW-1185">Reference proteome</keyword>
<protein>
    <submittedName>
        <fullName evidence="1">Uncharacterized protein</fullName>
    </submittedName>
</protein>
<sequence>MFPNVLIKFFCTMCNEDVYMHSNIINYLLCLDVEDSEHNLFNLGDINTSISFGEQTLILIGVIGSKETLSTENLRHYIAYTRKFNGSWLKISRLQKSEFNTKVALINYLLCLDVEDSEHNLFNLGDINTSISFGEQTLILIGVIGSKETLSTENLRHYIAYTRKFNGSWLKYDFKKNIPITE</sequence>
<dbReference type="EMBL" id="NNAY01003568">
    <property type="protein sequence ID" value="OXU19180.1"/>
    <property type="molecule type" value="Genomic_DNA"/>
</dbReference>
<evidence type="ECO:0000313" key="1">
    <source>
        <dbReference type="EMBL" id="OXU19180.1"/>
    </source>
</evidence>
<feature type="non-terminal residue" evidence="1">
    <location>
        <position position="182"/>
    </location>
</feature>
<dbReference type="Proteomes" id="UP000215335">
    <property type="component" value="Unassembled WGS sequence"/>
</dbReference>
<evidence type="ECO:0000313" key="2">
    <source>
        <dbReference type="Proteomes" id="UP000215335"/>
    </source>
</evidence>
<organism evidence="1 2">
    <name type="scientific">Trichomalopsis sarcophagae</name>
    <dbReference type="NCBI Taxonomy" id="543379"/>
    <lineage>
        <taxon>Eukaryota</taxon>
        <taxon>Metazoa</taxon>
        <taxon>Ecdysozoa</taxon>
        <taxon>Arthropoda</taxon>
        <taxon>Hexapoda</taxon>
        <taxon>Insecta</taxon>
        <taxon>Pterygota</taxon>
        <taxon>Neoptera</taxon>
        <taxon>Endopterygota</taxon>
        <taxon>Hymenoptera</taxon>
        <taxon>Apocrita</taxon>
        <taxon>Proctotrupomorpha</taxon>
        <taxon>Chalcidoidea</taxon>
        <taxon>Pteromalidae</taxon>
        <taxon>Pteromalinae</taxon>
        <taxon>Trichomalopsis</taxon>
    </lineage>
</organism>
<dbReference type="AlphaFoldDB" id="A0A232ELE9"/>
<gene>
    <name evidence="1" type="ORF">TSAR_005332</name>
</gene>